<evidence type="ECO:0000313" key="6">
    <source>
        <dbReference type="Proteomes" id="UP000283765"/>
    </source>
</evidence>
<evidence type="ECO:0000259" key="4">
    <source>
        <dbReference type="PROSITE" id="PS50893"/>
    </source>
</evidence>
<dbReference type="GO" id="GO:0005524">
    <property type="term" value="F:ATP binding"/>
    <property type="evidence" value="ECO:0007669"/>
    <property type="project" value="UniProtKB-KW"/>
</dbReference>
<proteinExistence type="predicted"/>
<dbReference type="CDD" id="cd03230">
    <property type="entry name" value="ABC_DR_subfamily_A"/>
    <property type="match status" value="1"/>
</dbReference>
<organism evidence="5 6">
    <name type="scientific">Agathobacter rectalis</name>
    <dbReference type="NCBI Taxonomy" id="39491"/>
    <lineage>
        <taxon>Bacteria</taxon>
        <taxon>Bacillati</taxon>
        <taxon>Bacillota</taxon>
        <taxon>Clostridia</taxon>
        <taxon>Lachnospirales</taxon>
        <taxon>Lachnospiraceae</taxon>
        <taxon>Agathobacter</taxon>
    </lineage>
</organism>
<feature type="domain" description="ABC transporter" evidence="4">
    <location>
        <begin position="3"/>
        <end position="245"/>
    </location>
</feature>
<name>A0A412RQU6_9FIRM</name>
<evidence type="ECO:0000256" key="3">
    <source>
        <dbReference type="ARBA" id="ARBA00022840"/>
    </source>
</evidence>
<evidence type="ECO:0000256" key="1">
    <source>
        <dbReference type="ARBA" id="ARBA00022448"/>
    </source>
</evidence>
<evidence type="ECO:0000313" key="5">
    <source>
        <dbReference type="EMBL" id="RGU26024.1"/>
    </source>
</evidence>
<dbReference type="InterPro" id="IPR003439">
    <property type="entry name" value="ABC_transporter-like_ATP-bd"/>
</dbReference>
<dbReference type="PANTHER" id="PTHR42939:SF3">
    <property type="entry name" value="ABC TRANSPORTER ATP-BINDING COMPONENT"/>
    <property type="match status" value="1"/>
</dbReference>
<sequence length="304" mass="34052">MKMTTKNAIEAAKITKKLKNFTLDVENFVIPQGFATALIGENGAGKTTLLNILAGIRLDYKGDITYFGQYSDKQKENSGDIKNRIGYTGPGKYYLPQWTVKDIEEISKLMFDDFSAEDFHRYCEELAIFSHGGIDMKKANSSFSDGMKMKLMLAGVMARKTDLLLLDEPASPLDPLMRDKLCQMIGEYIHEGNGKRSVFFSTHNISDMENITDYAIIMENGQIVEQGFVEDLKEKYILIKGDAADTEAAGKVLYSMTKNPYGFEGICLAENIDKLAGFNVTKEIPTLYQISVAVMKNNTKIVMR</sequence>
<keyword evidence="1" id="KW-0813">Transport</keyword>
<dbReference type="Gene3D" id="3.40.50.300">
    <property type="entry name" value="P-loop containing nucleotide triphosphate hydrolases"/>
    <property type="match status" value="1"/>
</dbReference>
<dbReference type="SMART" id="SM00382">
    <property type="entry name" value="AAA"/>
    <property type="match status" value="1"/>
</dbReference>
<dbReference type="Proteomes" id="UP000283765">
    <property type="component" value="Unassembled WGS sequence"/>
</dbReference>
<dbReference type="Pfam" id="PF00005">
    <property type="entry name" value="ABC_tran"/>
    <property type="match status" value="1"/>
</dbReference>
<dbReference type="InterPro" id="IPR027417">
    <property type="entry name" value="P-loop_NTPase"/>
</dbReference>
<keyword evidence="2" id="KW-0547">Nucleotide-binding</keyword>
<evidence type="ECO:0000256" key="2">
    <source>
        <dbReference type="ARBA" id="ARBA00022741"/>
    </source>
</evidence>
<dbReference type="InterPro" id="IPR003593">
    <property type="entry name" value="AAA+_ATPase"/>
</dbReference>
<dbReference type="EMBL" id="QRXR01000008">
    <property type="protein sequence ID" value="RGU26024.1"/>
    <property type="molecule type" value="Genomic_DNA"/>
</dbReference>
<dbReference type="SUPFAM" id="SSF52540">
    <property type="entry name" value="P-loop containing nucleoside triphosphate hydrolases"/>
    <property type="match status" value="1"/>
</dbReference>
<dbReference type="PANTHER" id="PTHR42939">
    <property type="entry name" value="ABC TRANSPORTER ATP-BINDING PROTEIN ALBC-RELATED"/>
    <property type="match status" value="1"/>
</dbReference>
<protein>
    <submittedName>
        <fullName evidence="5">ABC transporter ATP-binding protein</fullName>
    </submittedName>
</protein>
<reference evidence="5 6" key="1">
    <citation type="submission" date="2018-08" db="EMBL/GenBank/DDBJ databases">
        <title>A genome reference for cultivated species of the human gut microbiota.</title>
        <authorList>
            <person name="Zou Y."/>
            <person name="Xue W."/>
            <person name="Luo G."/>
        </authorList>
    </citation>
    <scope>NUCLEOTIDE SEQUENCE [LARGE SCALE GENOMIC DNA]</scope>
    <source>
        <strain evidence="5 6">AF17-27</strain>
    </source>
</reference>
<gene>
    <name evidence="5" type="ORF">DWW89_06145</name>
</gene>
<accession>A0A412RQU6</accession>
<comment type="caution">
    <text evidence="5">The sequence shown here is derived from an EMBL/GenBank/DDBJ whole genome shotgun (WGS) entry which is preliminary data.</text>
</comment>
<dbReference type="AlphaFoldDB" id="A0A412RQU6"/>
<dbReference type="PROSITE" id="PS50893">
    <property type="entry name" value="ABC_TRANSPORTER_2"/>
    <property type="match status" value="1"/>
</dbReference>
<dbReference type="InterPro" id="IPR051782">
    <property type="entry name" value="ABC_Transporter_VariousFunc"/>
</dbReference>
<dbReference type="GO" id="GO:0016887">
    <property type="term" value="F:ATP hydrolysis activity"/>
    <property type="evidence" value="ECO:0007669"/>
    <property type="project" value="InterPro"/>
</dbReference>
<keyword evidence="3 5" id="KW-0067">ATP-binding</keyword>